<gene>
    <name evidence="9" type="ORF">ACHAWO_005874</name>
</gene>
<comment type="caution">
    <text evidence="9">The sequence shown here is derived from an EMBL/GenBank/DDBJ whole genome shotgun (WGS) entry which is preliminary data.</text>
</comment>
<dbReference type="GO" id="GO:0007219">
    <property type="term" value="P:Notch signaling pathway"/>
    <property type="evidence" value="ECO:0007669"/>
    <property type="project" value="UniProtKB-KW"/>
</dbReference>
<name>A0ABD3NI52_9STRA</name>
<feature type="region of interest" description="Disordered" evidence="7">
    <location>
        <begin position="66"/>
        <end position="96"/>
    </location>
</feature>
<comment type="similarity">
    <text evidence="2">Belongs to the PEN-2 family.</text>
</comment>
<reference evidence="9 10" key="1">
    <citation type="submission" date="2024-10" db="EMBL/GenBank/DDBJ databases">
        <title>Updated reference genomes for cyclostephanoid diatoms.</title>
        <authorList>
            <person name="Roberts W.R."/>
            <person name="Alverson A.J."/>
        </authorList>
    </citation>
    <scope>NUCLEOTIDE SEQUENCE [LARGE SCALE GENOMIC DNA]</scope>
    <source>
        <strain evidence="9 10">AJA010-31</strain>
    </source>
</reference>
<evidence type="ECO:0000256" key="3">
    <source>
        <dbReference type="ARBA" id="ARBA00022692"/>
    </source>
</evidence>
<evidence type="ECO:0000313" key="10">
    <source>
        <dbReference type="Proteomes" id="UP001530400"/>
    </source>
</evidence>
<keyword evidence="5 8" id="KW-1133">Transmembrane helix</keyword>
<keyword evidence="10" id="KW-1185">Reference proteome</keyword>
<protein>
    <recommendedName>
        <fullName evidence="11">Gamma-secretase subunit PEN-2</fullName>
    </recommendedName>
</protein>
<evidence type="ECO:0000313" key="9">
    <source>
        <dbReference type="EMBL" id="KAL3774261.1"/>
    </source>
</evidence>
<proteinExistence type="inferred from homology"/>
<dbReference type="Proteomes" id="UP001530400">
    <property type="component" value="Unassembled WGS sequence"/>
</dbReference>
<sequence>MAEEQTPPQSKSQSEIILSRRIFLAGCLGLPWLWICNVLYFRKKVFGPCVFFEYWPGRRDEYLSAQESQISHSDNGERNDVGGQERSGGGNGGERITRNEKMELEKWVKRSTTGALLVCSIFIAWIVVFQVNKDNFGNGWFVMDMTEEESSGW</sequence>
<dbReference type="PANTHER" id="PTHR16318:SF0">
    <property type="entry name" value="GAMMA-SECRETASE SUBUNIT PEN-2"/>
    <property type="match status" value="1"/>
</dbReference>
<evidence type="ECO:0000256" key="4">
    <source>
        <dbReference type="ARBA" id="ARBA00022976"/>
    </source>
</evidence>
<dbReference type="Pfam" id="PF10251">
    <property type="entry name" value="PEN-2"/>
    <property type="match status" value="2"/>
</dbReference>
<feature type="transmembrane region" description="Helical" evidence="8">
    <location>
        <begin position="111"/>
        <end position="131"/>
    </location>
</feature>
<keyword evidence="6 8" id="KW-0472">Membrane</keyword>
<dbReference type="PANTHER" id="PTHR16318">
    <property type="entry name" value="GAMMA-SECRETASE SUBUNIT PEN-2"/>
    <property type="match status" value="1"/>
</dbReference>
<evidence type="ECO:0000256" key="1">
    <source>
        <dbReference type="ARBA" id="ARBA00004141"/>
    </source>
</evidence>
<evidence type="ECO:0000256" key="8">
    <source>
        <dbReference type="SAM" id="Phobius"/>
    </source>
</evidence>
<dbReference type="GO" id="GO:0016020">
    <property type="term" value="C:membrane"/>
    <property type="evidence" value="ECO:0007669"/>
    <property type="project" value="UniProtKB-SubCell"/>
</dbReference>
<evidence type="ECO:0000256" key="2">
    <source>
        <dbReference type="ARBA" id="ARBA00009607"/>
    </source>
</evidence>
<evidence type="ECO:0000256" key="7">
    <source>
        <dbReference type="SAM" id="MobiDB-lite"/>
    </source>
</evidence>
<dbReference type="InterPro" id="IPR019379">
    <property type="entry name" value="Gamma_Secretase_Asp_P_PEN2"/>
</dbReference>
<dbReference type="EMBL" id="JALLPJ020001202">
    <property type="protein sequence ID" value="KAL3774261.1"/>
    <property type="molecule type" value="Genomic_DNA"/>
</dbReference>
<keyword evidence="4" id="KW-0914">Notch signaling pathway</keyword>
<evidence type="ECO:0000256" key="6">
    <source>
        <dbReference type="ARBA" id="ARBA00023136"/>
    </source>
</evidence>
<keyword evidence="3 8" id="KW-0812">Transmembrane</keyword>
<organism evidence="9 10">
    <name type="scientific">Cyclotella atomus</name>
    <dbReference type="NCBI Taxonomy" id="382360"/>
    <lineage>
        <taxon>Eukaryota</taxon>
        <taxon>Sar</taxon>
        <taxon>Stramenopiles</taxon>
        <taxon>Ochrophyta</taxon>
        <taxon>Bacillariophyta</taxon>
        <taxon>Coscinodiscophyceae</taxon>
        <taxon>Thalassiosirophycidae</taxon>
        <taxon>Stephanodiscales</taxon>
        <taxon>Stephanodiscaceae</taxon>
        <taxon>Cyclotella</taxon>
    </lineage>
</organism>
<dbReference type="AlphaFoldDB" id="A0ABD3NI52"/>
<accession>A0ABD3NI52</accession>
<comment type="subcellular location">
    <subcellularLocation>
        <location evidence="1">Membrane</location>
        <topology evidence="1">Multi-pass membrane protein</topology>
    </subcellularLocation>
</comment>
<evidence type="ECO:0000256" key="5">
    <source>
        <dbReference type="ARBA" id="ARBA00022989"/>
    </source>
</evidence>
<evidence type="ECO:0008006" key="11">
    <source>
        <dbReference type="Google" id="ProtNLM"/>
    </source>
</evidence>
<feature type="transmembrane region" description="Helical" evidence="8">
    <location>
        <begin position="22"/>
        <end position="41"/>
    </location>
</feature>